<dbReference type="EMBL" id="NEFY01000011">
    <property type="protein sequence ID" value="OZC35352.1"/>
    <property type="molecule type" value="Genomic_DNA"/>
</dbReference>
<evidence type="ECO:0000313" key="7">
    <source>
        <dbReference type="Proteomes" id="UP000216984"/>
    </source>
</evidence>
<evidence type="ECO:0000313" key="8">
    <source>
        <dbReference type="Proteomes" id="UP000319142"/>
    </source>
</evidence>
<keyword evidence="2" id="KW-0547">Nucleotide-binding</keyword>
<dbReference type="GO" id="GO:0016787">
    <property type="term" value="F:hydrolase activity"/>
    <property type="evidence" value="ECO:0007669"/>
    <property type="project" value="UniProtKB-KW"/>
</dbReference>
<organism evidence="6 8">
    <name type="scientific">Marinobacter vinifirmus</name>
    <dbReference type="NCBI Taxonomy" id="355591"/>
    <lineage>
        <taxon>Bacteria</taxon>
        <taxon>Pseudomonadati</taxon>
        <taxon>Pseudomonadota</taxon>
        <taxon>Gammaproteobacteria</taxon>
        <taxon>Pseudomonadales</taxon>
        <taxon>Marinobacteraceae</taxon>
        <taxon>Marinobacter</taxon>
    </lineage>
</organism>
<dbReference type="PANTHER" id="PTHR42708">
    <property type="entry name" value="ATP/GTP-BINDING PROTEIN-RELATED"/>
    <property type="match status" value="1"/>
</dbReference>
<evidence type="ECO:0000256" key="2">
    <source>
        <dbReference type="ARBA" id="ARBA00022741"/>
    </source>
</evidence>
<dbReference type="Pfam" id="PF03029">
    <property type="entry name" value="ATP_bind_1"/>
    <property type="match status" value="1"/>
</dbReference>
<dbReference type="Gene3D" id="3.40.50.300">
    <property type="entry name" value="P-loop containing nucleotide triphosphate hydrolases"/>
    <property type="match status" value="1"/>
</dbReference>
<name>A0A259VYB3_9GAMM</name>
<dbReference type="InterPro" id="IPR004130">
    <property type="entry name" value="Gpn"/>
</dbReference>
<dbReference type="Proteomes" id="UP000319142">
    <property type="component" value="Unassembled WGS sequence"/>
</dbReference>
<keyword evidence="3" id="KW-0378">Hydrolase</keyword>
<dbReference type="InterPro" id="IPR027417">
    <property type="entry name" value="P-loop_NTPase"/>
</dbReference>
<keyword evidence="7" id="KW-1185">Reference proteome</keyword>
<dbReference type="SUPFAM" id="SSF52540">
    <property type="entry name" value="P-loop containing nucleoside triphosphate hydrolases"/>
    <property type="match status" value="1"/>
</dbReference>
<gene>
    <name evidence="5" type="ORF">B9Q17_06535</name>
    <name evidence="6" type="ORF">FHK81_02240</name>
</gene>
<accession>A0A259VYB3</accession>
<dbReference type="AlphaFoldDB" id="A0A259VYB3"/>
<comment type="caution">
    <text evidence="6">The sequence shown here is derived from an EMBL/GenBank/DDBJ whole genome shotgun (WGS) entry which is preliminary data.</text>
</comment>
<reference evidence="5 7" key="1">
    <citation type="submission" date="2017-06" db="EMBL/GenBank/DDBJ databases">
        <title>Draft genome sequence of the halophilic bacterium Marinobacter vinifirmus FB1.</title>
        <authorList>
            <person name="Stepanov V.G."/>
            <person name="Roberts D.J."/>
            <person name="Fox G.E."/>
        </authorList>
    </citation>
    <scope>NUCLEOTIDE SEQUENCE [LARGE SCALE GENOMIC DNA]</scope>
    <source>
        <strain evidence="5 7">FB1</strain>
    </source>
</reference>
<sequence length="178" mass="19161">MQDINSSAVKLVIAGPVGAGKTTTIRTLSDSEPVSTEMPMSEPAMGDKTTTTVAFDFSTVMLDDGQPLFIYGLPGQERFEHMWSIVLEGAFGVLLVLDASDERLQEECEGWLAAIEKIAPGTPVVIGLTKTDLLAKPDLRSLRANLAEQGLVLPVFSFDARDKAQANHMVRALLASID</sequence>
<keyword evidence="4" id="KW-0342">GTP-binding</keyword>
<dbReference type="Proteomes" id="UP000216984">
    <property type="component" value="Unassembled WGS sequence"/>
</dbReference>
<protein>
    <submittedName>
        <fullName evidence="6">GTP-binding protein</fullName>
    </submittedName>
</protein>
<evidence type="ECO:0000256" key="3">
    <source>
        <dbReference type="ARBA" id="ARBA00022801"/>
    </source>
</evidence>
<dbReference type="GO" id="GO:0005525">
    <property type="term" value="F:GTP binding"/>
    <property type="evidence" value="ECO:0007669"/>
    <property type="project" value="UniProtKB-KW"/>
</dbReference>
<dbReference type="InterPro" id="IPR052705">
    <property type="entry name" value="Gliding_Motility_GTPase"/>
</dbReference>
<dbReference type="CDD" id="cd00882">
    <property type="entry name" value="Ras_like_GTPase"/>
    <property type="match status" value="1"/>
</dbReference>
<dbReference type="RefSeq" id="WP_022988733.1">
    <property type="nucleotide sequence ID" value="NZ_NEFY01000011.1"/>
</dbReference>
<reference evidence="6 8" key="2">
    <citation type="submission" date="2019-07" db="EMBL/GenBank/DDBJ databases">
        <title>The pathways for chlorine oxyanion respiration interact through the shared metabolite chlorate.</title>
        <authorList>
            <person name="Barnum T.P."/>
            <person name="Cheng Y."/>
            <person name="Hill K.A."/>
            <person name="Lucas L.N."/>
            <person name="Carlson H.K."/>
            <person name="Coates J.D."/>
        </authorList>
    </citation>
    <scope>NUCLEOTIDE SEQUENCE [LARGE SCALE GENOMIC DNA]</scope>
    <source>
        <strain evidence="6">UCB</strain>
    </source>
</reference>
<proteinExistence type="inferred from homology"/>
<dbReference type="NCBIfam" id="TIGR00231">
    <property type="entry name" value="small_GTP"/>
    <property type="match status" value="1"/>
</dbReference>
<evidence type="ECO:0000256" key="4">
    <source>
        <dbReference type="ARBA" id="ARBA00023134"/>
    </source>
</evidence>
<dbReference type="PANTHER" id="PTHR42708:SF1">
    <property type="entry name" value="GLIDING MOTILITY PROTEIN MGLA"/>
    <property type="match status" value="1"/>
</dbReference>
<evidence type="ECO:0000256" key="1">
    <source>
        <dbReference type="ARBA" id="ARBA00005290"/>
    </source>
</evidence>
<dbReference type="InterPro" id="IPR005225">
    <property type="entry name" value="Small_GTP-bd"/>
</dbReference>
<evidence type="ECO:0000313" key="6">
    <source>
        <dbReference type="EMBL" id="TVT35761.1"/>
    </source>
</evidence>
<comment type="similarity">
    <text evidence="1">Belongs to the GPN-loop GTPase family.</text>
</comment>
<evidence type="ECO:0000313" key="5">
    <source>
        <dbReference type="EMBL" id="OZC35352.1"/>
    </source>
</evidence>
<dbReference type="EMBL" id="VMRX01000003">
    <property type="protein sequence ID" value="TVT35761.1"/>
    <property type="molecule type" value="Genomic_DNA"/>
</dbReference>